<comment type="function">
    <text evidence="9">Catalyzes an amino-pyrimidine hydrolysis reaction at the C5' of the pyrimidine moiety of thiamine compounds, a reaction that is part of a thiamine salvage pathway.</text>
</comment>
<name>A0ABQ0SR00_9BACL</name>
<evidence type="ECO:0000313" key="12">
    <source>
        <dbReference type="Proteomes" id="UP000317180"/>
    </source>
</evidence>
<evidence type="ECO:0000256" key="4">
    <source>
        <dbReference type="ARBA" id="ARBA00011881"/>
    </source>
</evidence>
<evidence type="ECO:0000259" key="10">
    <source>
        <dbReference type="Pfam" id="PF03070"/>
    </source>
</evidence>
<dbReference type="InterPro" id="IPR027574">
    <property type="entry name" value="Thiaminase_II"/>
</dbReference>
<dbReference type="InterPro" id="IPR050967">
    <property type="entry name" value="Thiamine_Salvage_TenA"/>
</dbReference>
<dbReference type="EMBL" id="BJOD01000022">
    <property type="protein sequence ID" value="GED26315.1"/>
    <property type="molecule type" value="Genomic_DNA"/>
</dbReference>
<reference evidence="11 12" key="1">
    <citation type="submission" date="2019-06" db="EMBL/GenBank/DDBJ databases">
        <title>Whole genome shotgun sequence of Brevibacillus agri NBRC 15538.</title>
        <authorList>
            <person name="Hosoyama A."/>
            <person name="Uohara A."/>
            <person name="Ohji S."/>
            <person name="Ichikawa N."/>
        </authorList>
    </citation>
    <scope>NUCLEOTIDE SEQUENCE [LARGE SCALE GENOMIC DNA]</scope>
    <source>
        <strain evidence="11 12">NBRC 15538</strain>
    </source>
</reference>
<dbReference type="PANTHER" id="PTHR43198">
    <property type="entry name" value="BIFUNCTIONAL TH2 PROTEIN"/>
    <property type="match status" value="1"/>
</dbReference>
<comment type="catalytic activity">
    <reaction evidence="1 9">
        <text>4-amino-5-aminomethyl-2-methylpyrimidine + H2O = 4-amino-5-hydroxymethyl-2-methylpyrimidine + NH4(+)</text>
        <dbReference type="Rhea" id="RHEA:31799"/>
        <dbReference type="ChEBI" id="CHEBI:15377"/>
        <dbReference type="ChEBI" id="CHEBI:16892"/>
        <dbReference type="ChEBI" id="CHEBI:28938"/>
        <dbReference type="ChEBI" id="CHEBI:63416"/>
        <dbReference type="EC" id="3.5.99.2"/>
    </reaction>
</comment>
<organism evidence="11 12">
    <name type="scientific">Brevibacillus agri</name>
    <dbReference type="NCBI Taxonomy" id="51101"/>
    <lineage>
        <taxon>Bacteria</taxon>
        <taxon>Bacillati</taxon>
        <taxon>Bacillota</taxon>
        <taxon>Bacilli</taxon>
        <taxon>Bacillales</taxon>
        <taxon>Paenibacillaceae</taxon>
        <taxon>Brevibacillus</taxon>
    </lineage>
</organism>
<comment type="pathway">
    <text evidence="2 9">Cofactor biosynthesis; thiamine diphosphate biosynthesis.</text>
</comment>
<dbReference type="InterPro" id="IPR016084">
    <property type="entry name" value="Haem_Oase-like_multi-hlx"/>
</dbReference>
<dbReference type="CDD" id="cd19366">
    <property type="entry name" value="TenA_C_BhTenA-like"/>
    <property type="match status" value="1"/>
</dbReference>
<dbReference type="EC" id="3.5.99.2" evidence="5 9"/>
<proteinExistence type="inferred from homology"/>
<evidence type="ECO:0000256" key="9">
    <source>
        <dbReference type="RuleBase" id="RU363093"/>
    </source>
</evidence>
<keyword evidence="9" id="KW-0378">Hydrolase</keyword>
<dbReference type="PANTHER" id="PTHR43198:SF2">
    <property type="entry name" value="SI:CH1073-67J19.1-RELATED"/>
    <property type="match status" value="1"/>
</dbReference>
<evidence type="ECO:0000256" key="7">
    <source>
        <dbReference type="ARBA" id="ARBA00022977"/>
    </source>
</evidence>
<evidence type="ECO:0000256" key="8">
    <source>
        <dbReference type="ARBA" id="ARBA00048337"/>
    </source>
</evidence>
<dbReference type="InterPro" id="IPR004305">
    <property type="entry name" value="Thiaminase-2/PQQC"/>
</dbReference>
<keyword evidence="12" id="KW-1185">Reference proteome</keyword>
<keyword evidence="7 9" id="KW-0784">Thiamine biosynthesis</keyword>
<comment type="caution">
    <text evidence="11">The sequence shown here is derived from an EMBL/GenBank/DDBJ whole genome shotgun (WGS) entry which is preliminary data.</text>
</comment>
<dbReference type="Gene3D" id="1.20.910.10">
    <property type="entry name" value="Heme oxygenase-like"/>
    <property type="match status" value="1"/>
</dbReference>
<evidence type="ECO:0000313" key="11">
    <source>
        <dbReference type="EMBL" id="GED26315.1"/>
    </source>
</evidence>
<gene>
    <name evidence="11" type="ORF">BAG01nite_24170</name>
</gene>
<dbReference type="Pfam" id="PF03070">
    <property type="entry name" value="TENA_THI-4"/>
    <property type="match status" value="1"/>
</dbReference>
<evidence type="ECO:0000256" key="3">
    <source>
        <dbReference type="ARBA" id="ARBA00010264"/>
    </source>
</evidence>
<comment type="similarity">
    <text evidence="3 9">Belongs to the TenA family.</text>
</comment>
<accession>A0ABQ0SR00</accession>
<comment type="subunit">
    <text evidence="4">Homotetramer.</text>
</comment>
<comment type="catalytic activity">
    <reaction evidence="8 9">
        <text>thiamine + H2O = 5-(2-hydroxyethyl)-4-methylthiazole + 4-amino-5-hydroxymethyl-2-methylpyrimidine + H(+)</text>
        <dbReference type="Rhea" id="RHEA:17509"/>
        <dbReference type="ChEBI" id="CHEBI:15377"/>
        <dbReference type="ChEBI" id="CHEBI:15378"/>
        <dbReference type="ChEBI" id="CHEBI:16892"/>
        <dbReference type="ChEBI" id="CHEBI:17957"/>
        <dbReference type="ChEBI" id="CHEBI:18385"/>
        <dbReference type="EC" id="3.5.99.2"/>
    </reaction>
</comment>
<evidence type="ECO:0000256" key="6">
    <source>
        <dbReference type="ARBA" id="ARBA00013647"/>
    </source>
</evidence>
<dbReference type="SUPFAM" id="SSF48613">
    <property type="entry name" value="Heme oxygenase-like"/>
    <property type="match status" value="1"/>
</dbReference>
<evidence type="ECO:0000256" key="5">
    <source>
        <dbReference type="ARBA" id="ARBA00012684"/>
    </source>
</evidence>
<dbReference type="Proteomes" id="UP000317180">
    <property type="component" value="Unassembled WGS sequence"/>
</dbReference>
<evidence type="ECO:0000256" key="2">
    <source>
        <dbReference type="ARBA" id="ARBA00004948"/>
    </source>
</evidence>
<evidence type="ECO:0000256" key="1">
    <source>
        <dbReference type="ARBA" id="ARBA00001881"/>
    </source>
</evidence>
<sequence length="230" mass="26856">MKKSMATFTDRLLRSVAPIWERVHQHPFVTGLGDGTLPVESFKFYMKQDYIYLIDYAKMFALASVKAYDLETSARFAALQESTLNMEMELHRQYAARFGISREELEATEPSFVMLGYTSYMLRVAHQGSLAELVSALLPCTWSYWEIGKRLAQVEGALDHELYGEWVRMYSSDEFGQLAIWLIDIMNELADGKNEQELARLEEYFVNTSKMEYMFWDMAYREEMWPCAIN</sequence>
<dbReference type="NCBIfam" id="TIGR04306">
    <property type="entry name" value="salvage_TenA"/>
    <property type="match status" value="1"/>
</dbReference>
<protein>
    <recommendedName>
        <fullName evidence="6 9">Aminopyrimidine aminohydrolase</fullName>
        <ecNumber evidence="5 9">3.5.99.2</ecNumber>
    </recommendedName>
</protein>
<feature type="domain" description="Thiaminase-2/PQQC" evidence="10">
    <location>
        <begin position="15"/>
        <end position="221"/>
    </location>
</feature>